<organism evidence="2 3">
    <name type="scientific">Stylosanthes scabra</name>
    <dbReference type="NCBI Taxonomy" id="79078"/>
    <lineage>
        <taxon>Eukaryota</taxon>
        <taxon>Viridiplantae</taxon>
        <taxon>Streptophyta</taxon>
        <taxon>Embryophyta</taxon>
        <taxon>Tracheophyta</taxon>
        <taxon>Spermatophyta</taxon>
        <taxon>Magnoliopsida</taxon>
        <taxon>eudicotyledons</taxon>
        <taxon>Gunneridae</taxon>
        <taxon>Pentapetalae</taxon>
        <taxon>rosids</taxon>
        <taxon>fabids</taxon>
        <taxon>Fabales</taxon>
        <taxon>Fabaceae</taxon>
        <taxon>Papilionoideae</taxon>
        <taxon>50 kb inversion clade</taxon>
        <taxon>dalbergioids sensu lato</taxon>
        <taxon>Dalbergieae</taxon>
        <taxon>Pterocarpus clade</taxon>
        <taxon>Stylosanthes</taxon>
    </lineage>
</organism>
<name>A0ABU6WHB7_9FABA</name>
<evidence type="ECO:0000313" key="3">
    <source>
        <dbReference type="Proteomes" id="UP001341840"/>
    </source>
</evidence>
<accession>A0ABU6WHB7</accession>
<keyword evidence="3" id="KW-1185">Reference proteome</keyword>
<feature type="compositionally biased region" description="Acidic residues" evidence="1">
    <location>
        <begin position="72"/>
        <end position="85"/>
    </location>
</feature>
<proteinExistence type="predicted"/>
<evidence type="ECO:0000313" key="2">
    <source>
        <dbReference type="EMBL" id="MED6184510.1"/>
    </source>
</evidence>
<comment type="caution">
    <text evidence="2">The sequence shown here is derived from an EMBL/GenBank/DDBJ whole genome shotgun (WGS) entry which is preliminary data.</text>
</comment>
<feature type="region of interest" description="Disordered" evidence="1">
    <location>
        <begin position="63"/>
        <end position="85"/>
    </location>
</feature>
<dbReference type="Proteomes" id="UP001341840">
    <property type="component" value="Unassembled WGS sequence"/>
</dbReference>
<reference evidence="2 3" key="1">
    <citation type="journal article" date="2023" name="Plants (Basel)">
        <title>Bridging the Gap: Combining Genomics and Transcriptomics Approaches to Understand Stylosanthes scabra, an Orphan Legume from the Brazilian Caatinga.</title>
        <authorList>
            <person name="Ferreira-Neto J.R.C."/>
            <person name="da Silva M.D."/>
            <person name="Binneck E."/>
            <person name="de Melo N.F."/>
            <person name="da Silva R.H."/>
            <person name="de Melo A.L.T.M."/>
            <person name="Pandolfi V."/>
            <person name="Bustamante F.O."/>
            <person name="Brasileiro-Vidal A.C."/>
            <person name="Benko-Iseppon A.M."/>
        </authorList>
    </citation>
    <scope>NUCLEOTIDE SEQUENCE [LARGE SCALE GENOMIC DNA]</scope>
    <source>
        <tissue evidence="2">Leaves</tissue>
    </source>
</reference>
<gene>
    <name evidence="2" type="ORF">PIB30_048093</name>
</gene>
<protein>
    <submittedName>
        <fullName evidence="2">Uncharacterized protein</fullName>
    </submittedName>
</protein>
<evidence type="ECO:0000256" key="1">
    <source>
        <dbReference type="SAM" id="MobiDB-lite"/>
    </source>
</evidence>
<sequence length="252" mass="29114">MEKRVESSSLDPLKIVDKPAVSDAHTRGKSICDPLVYPLNLTNEARPAKSARVVVPQVPATREYSRSRADLEDTNPEDEDYNPDADVDESLEEHLDNLSEREDVGKRGKETTRKKRDLWEVHVIEDGVQRPESITSNEVFSLPPGRQVVLPFDRLLRPCGQAGGLLSLVLGSMANDFSLFPIGVRSWKQMTVYKEREFNRQIKRFFYFDDDTKESKKKVILFMLGKIWRDTRRNLFHRFYDDSKSLVKNVQK</sequence>
<dbReference type="EMBL" id="JASCZI010181555">
    <property type="protein sequence ID" value="MED6184510.1"/>
    <property type="molecule type" value="Genomic_DNA"/>
</dbReference>